<organism evidence="2 3">
    <name type="scientific">Pogonophryne albipinna</name>
    <dbReference type="NCBI Taxonomy" id="1090488"/>
    <lineage>
        <taxon>Eukaryota</taxon>
        <taxon>Metazoa</taxon>
        <taxon>Chordata</taxon>
        <taxon>Craniata</taxon>
        <taxon>Vertebrata</taxon>
        <taxon>Euteleostomi</taxon>
        <taxon>Actinopterygii</taxon>
        <taxon>Neopterygii</taxon>
        <taxon>Teleostei</taxon>
        <taxon>Neoteleostei</taxon>
        <taxon>Acanthomorphata</taxon>
        <taxon>Eupercaria</taxon>
        <taxon>Perciformes</taxon>
        <taxon>Notothenioidei</taxon>
        <taxon>Pogonophryne</taxon>
    </lineage>
</organism>
<accession>A0AAD6FLL9</accession>
<proteinExistence type="predicted"/>
<name>A0AAD6FLL9_9TELE</name>
<dbReference type="Proteomes" id="UP001219934">
    <property type="component" value="Unassembled WGS sequence"/>
</dbReference>
<sequence length="94" mass="10125">GKAQAGQWNWDQKDTTSQVTLLIYDQECAPALTSIDVTQTGTWRSGRDDKASLQRSCPAPQPPSLRAVTSPGHTAPCSNFFCNRAGSSTEALEL</sequence>
<feature type="non-terminal residue" evidence="2">
    <location>
        <position position="94"/>
    </location>
</feature>
<dbReference type="AlphaFoldDB" id="A0AAD6FLL9"/>
<keyword evidence="3" id="KW-1185">Reference proteome</keyword>
<evidence type="ECO:0000313" key="3">
    <source>
        <dbReference type="Proteomes" id="UP001219934"/>
    </source>
</evidence>
<reference evidence="2" key="1">
    <citation type="submission" date="2022-11" db="EMBL/GenBank/DDBJ databases">
        <title>Chromosome-level genome of Pogonophryne albipinna.</title>
        <authorList>
            <person name="Jo E."/>
        </authorList>
    </citation>
    <scope>NUCLEOTIDE SEQUENCE</scope>
    <source>
        <strain evidence="2">SGF0006</strain>
        <tissue evidence="2">Muscle</tissue>
    </source>
</reference>
<feature type="region of interest" description="Disordered" evidence="1">
    <location>
        <begin position="42"/>
        <end position="71"/>
    </location>
</feature>
<protein>
    <submittedName>
        <fullName evidence="2">Uncharacterized protein</fullName>
    </submittedName>
</protein>
<feature type="non-terminal residue" evidence="2">
    <location>
        <position position="1"/>
    </location>
</feature>
<evidence type="ECO:0000313" key="2">
    <source>
        <dbReference type="EMBL" id="KAJ4938791.1"/>
    </source>
</evidence>
<evidence type="ECO:0000256" key="1">
    <source>
        <dbReference type="SAM" id="MobiDB-lite"/>
    </source>
</evidence>
<gene>
    <name evidence="2" type="ORF">JOQ06_028257</name>
</gene>
<dbReference type="EMBL" id="JAPTMU010000008">
    <property type="protein sequence ID" value="KAJ4938791.1"/>
    <property type="molecule type" value="Genomic_DNA"/>
</dbReference>
<comment type="caution">
    <text evidence="2">The sequence shown here is derived from an EMBL/GenBank/DDBJ whole genome shotgun (WGS) entry which is preliminary data.</text>
</comment>